<evidence type="ECO:0000256" key="1">
    <source>
        <dbReference type="SAM" id="SignalP"/>
    </source>
</evidence>
<gene>
    <name evidence="2" type="ORF">BC781_101295</name>
</gene>
<dbReference type="InterPro" id="IPR024079">
    <property type="entry name" value="MetalloPept_cat_dom_sf"/>
</dbReference>
<keyword evidence="1" id="KW-0732">Signal</keyword>
<dbReference type="GO" id="GO:0008237">
    <property type="term" value="F:metallopeptidase activity"/>
    <property type="evidence" value="ECO:0007669"/>
    <property type="project" value="InterPro"/>
</dbReference>
<evidence type="ECO:0000313" key="3">
    <source>
        <dbReference type="Proteomes" id="UP000245535"/>
    </source>
</evidence>
<dbReference type="OrthoDB" id="785995at2"/>
<feature type="chain" id="PRO_5016399736" evidence="1">
    <location>
        <begin position="24"/>
        <end position="268"/>
    </location>
</feature>
<keyword evidence="3" id="KW-1185">Reference proteome</keyword>
<dbReference type="EMBL" id="QGDO01000001">
    <property type="protein sequence ID" value="PWJ43945.1"/>
    <property type="molecule type" value="Genomic_DNA"/>
</dbReference>
<dbReference type="PROSITE" id="PS51257">
    <property type="entry name" value="PROKAR_LIPOPROTEIN"/>
    <property type="match status" value="1"/>
</dbReference>
<accession>A0A315ZEF0</accession>
<organism evidence="2 3">
    <name type="scientific">Sediminitomix flava</name>
    <dbReference type="NCBI Taxonomy" id="379075"/>
    <lineage>
        <taxon>Bacteria</taxon>
        <taxon>Pseudomonadati</taxon>
        <taxon>Bacteroidota</taxon>
        <taxon>Cytophagia</taxon>
        <taxon>Cytophagales</taxon>
        <taxon>Flammeovirgaceae</taxon>
        <taxon>Sediminitomix</taxon>
    </lineage>
</organism>
<dbReference type="InterPro" id="IPR024653">
    <property type="entry name" value="Peptidase_M10/M27/M57"/>
</dbReference>
<sequence length="268" mass="29482">MKKVTLLLIVTTLVIFSACTSTEENVQPNEVTPEIMAKIEALGFNTKDFPVHLHDGNLVVENDIVFRLDQLDFMSSRSQFATEEHYSTDNLVTGLPRTINVYVSTSFPQKYFDAVDAANARYNAENLTLTFQRVGNSNLADISFTPSPWWYRFYGILGSAGFPTAAGDPYNEILLTRAYYDNVTDLGALTTTIAHEMGHCIGFRHTDYMDRSFSCGGATDNEGASDIGANLIPGTPSSPEVGSWMLACSDGTNRPFTSGDVTALNYLY</sequence>
<dbReference type="Gene3D" id="3.40.390.10">
    <property type="entry name" value="Collagenase (Catalytic Domain)"/>
    <property type="match status" value="1"/>
</dbReference>
<proteinExistence type="predicted"/>
<comment type="caution">
    <text evidence="2">The sequence shown here is derived from an EMBL/GenBank/DDBJ whole genome shotgun (WGS) entry which is preliminary data.</text>
</comment>
<dbReference type="Pfam" id="PF12388">
    <property type="entry name" value="Peptidase_M57"/>
    <property type="match status" value="1"/>
</dbReference>
<reference evidence="2 3" key="1">
    <citation type="submission" date="2018-03" db="EMBL/GenBank/DDBJ databases">
        <title>Genomic Encyclopedia of Archaeal and Bacterial Type Strains, Phase II (KMG-II): from individual species to whole genera.</title>
        <authorList>
            <person name="Goeker M."/>
        </authorList>
    </citation>
    <scope>NUCLEOTIDE SEQUENCE [LARGE SCALE GENOMIC DNA]</scope>
    <source>
        <strain evidence="2 3">DSM 28229</strain>
    </source>
</reference>
<dbReference type="RefSeq" id="WP_109615470.1">
    <property type="nucleotide sequence ID" value="NZ_QGDO01000001.1"/>
</dbReference>
<feature type="signal peptide" evidence="1">
    <location>
        <begin position="1"/>
        <end position="23"/>
    </location>
</feature>
<evidence type="ECO:0000313" key="2">
    <source>
        <dbReference type="EMBL" id="PWJ43945.1"/>
    </source>
</evidence>
<name>A0A315ZEF0_SEDFL</name>
<dbReference type="Proteomes" id="UP000245535">
    <property type="component" value="Unassembled WGS sequence"/>
</dbReference>
<dbReference type="AlphaFoldDB" id="A0A315ZEF0"/>
<dbReference type="SUPFAM" id="SSF55486">
    <property type="entry name" value="Metalloproteases ('zincins'), catalytic domain"/>
    <property type="match status" value="1"/>
</dbReference>
<protein>
    <submittedName>
        <fullName evidence="2">Dual-action HEIGH metallo-peptidase</fullName>
    </submittedName>
</protein>